<name>A0A9E6TW11_9PSED</name>
<dbReference type="RefSeq" id="WP_186655059.1">
    <property type="nucleotide sequence ID" value="NZ_CP077095.1"/>
</dbReference>
<dbReference type="Proteomes" id="UP000633418">
    <property type="component" value="Chromosome"/>
</dbReference>
<feature type="domain" description="Amidohydrolase-related" evidence="1">
    <location>
        <begin position="37"/>
        <end position="303"/>
    </location>
</feature>
<evidence type="ECO:0000313" key="2">
    <source>
        <dbReference type="EMBL" id="QXI36430.1"/>
    </source>
</evidence>
<accession>A0A9E6TW11</accession>
<evidence type="ECO:0000259" key="1">
    <source>
        <dbReference type="Pfam" id="PF04909"/>
    </source>
</evidence>
<reference evidence="2 3" key="1">
    <citation type="journal article" date="2020" name="Microorganisms">
        <title>Reliable Identification of Environmental Pseudomonas Isolates Using the rpoD Gene.</title>
        <authorList>
            <consortium name="The Broad Institute Genome Sequencing Platform"/>
            <person name="Girard L."/>
            <person name="Lood C."/>
            <person name="Rokni-Zadeh H."/>
            <person name="van Noort V."/>
            <person name="Lavigne R."/>
            <person name="De Mot R."/>
        </authorList>
    </citation>
    <scope>NUCLEOTIDE SEQUENCE [LARGE SCALE GENOMIC DNA]</scope>
    <source>
        <strain evidence="2 3">RW9S1A</strain>
    </source>
</reference>
<dbReference type="PANTHER" id="PTHR35563">
    <property type="entry name" value="BARREL METAL-DEPENDENT HYDROLASE, PUTATIVE (AFU_ORTHOLOGUE AFUA_1G16240)-RELATED"/>
    <property type="match status" value="1"/>
</dbReference>
<gene>
    <name evidence="2" type="ORF">HU772_013805</name>
</gene>
<dbReference type="Gene3D" id="3.20.20.140">
    <property type="entry name" value="Metal-dependent hydrolases"/>
    <property type="match status" value="1"/>
</dbReference>
<protein>
    <submittedName>
        <fullName evidence="2">Amidohydrolase family protein</fullName>
    </submittedName>
</protein>
<keyword evidence="3" id="KW-1185">Reference proteome</keyword>
<dbReference type="Pfam" id="PF04909">
    <property type="entry name" value="Amidohydro_2"/>
    <property type="match status" value="1"/>
</dbReference>
<dbReference type="KEGG" id="pxn:HU772_013805"/>
<dbReference type="GO" id="GO:0016787">
    <property type="term" value="F:hydrolase activity"/>
    <property type="evidence" value="ECO:0007669"/>
    <property type="project" value="InterPro"/>
</dbReference>
<dbReference type="InterPro" id="IPR032466">
    <property type="entry name" value="Metal_Hydrolase"/>
</dbReference>
<evidence type="ECO:0000313" key="3">
    <source>
        <dbReference type="Proteomes" id="UP000633418"/>
    </source>
</evidence>
<dbReference type="AlphaFoldDB" id="A0A9E6TW11"/>
<dbReference type="PANTHER" id="PTHR35563:SF2">
    <property type="entry name" value="BARREL METAL-DEPENDENT HYDROLASE, PUTATIVE (AFU_ORTHOLOGUE AFUA_1G16240)-RELATED"/>
    <property type="match status" value="1"/>
</dbReference>
<dbReference type="InterPro" id="IPR006680">
    <property type="entry name" value="Amidohydro-rel"/>
</dbReference>
<sequence length="305" mass="33756">MDSEVEIIRSPLGEAAAAGDSFTDRWHAQAVAPVSAIDGHAHVFVQGLPMVRERRHTPDYNATVDDYARHLAANRVSHGVLVQPSFLGTDNAFLLEALARYPKRFRGVVVVEPGIDEARLEALAQCGVVGVRLNLLGTALPDLAQPGWQRFMARIKALDWHIEVQRQAADLPYLLGAMLRSGCKVVVDHFGRPDPRLDIADPGFQYLLEQGASGQVWVKLSGAYRCAMNDAHGAGNVFGERASRLLLRAFSSARLLWGSDWPHTQHRQWVDFAAAKAALADWVPDPRQRQDVLCHTAQDLFKFTQ</sequence>
<organism evidence="2 3">
    <name type="scientific">Pseudomonas xantholysinigenes</name>
    <dbReference type="NCBI Taxonomy" id="2745490"/>
    <lineage>
        <taxon>Bacteria</taxon>
        <taxon>Pseudomonadati</taxon>
        <taxon>Pseudomonadota</taxon>
        <taxon>Gammaproteobacteria</taxon>
        <taxon>Pseudomonadales</taxon>
        <taxon>Pseudomonadaceae</taxon>
        <taxon>Pseudomonas</taxon>
    </lineage>
</organism>
<reference evidence="2 3" key="2">
    <citation type="journal article" date="2021" name="Microorganisms">
        <title>The Ever-Expanding Pseudomonas Genus: Description of 43 New Species and Partition of the Pseudomonas putida Group.</title>
        <authorList>
            <person name="Girard L."/>
            <person name="Lood C."/>
            <person name="Hofte M."/>
            <person name="Vandamme P."/>
            <person name="Rokni-Zadeh H."/>
            <person name="van Noort V."/>
            <person name="Lavigne R."/>
            <person name="De Mot R."/>
        </authorList>
    </citation>
    <scope>NUCLEOTIDE SEQUENCE [LARGE SCALE GENOMIC DNA]</scope>
    <source>
        <strain evidence="2 3">RW9S1A</strain>
    </source>
</reference>
<dbReference type="InterPro" id="IPR052358">
    <property type="entry name" value="Aro_Compnd_Degr_Hydrolases"/>
</dbReference>
<dbReference type="SUPFAM" id="SSF51556">
    <property type="entry name" value="Metallo-dependent hydrolases"/>
    <property type="match status" value="1"/>
</dbReference>
<dbReference type="EMBL" id="CP077095">
    <property type="protein sequence ID" value="QXI36430.1"/>
    <property type="molecule type" value="Genomic_DNA"/>
</dbReference>
<proteinExistence type="predicted"/>